<evidence type="ECO:0000256" key="1">
    <source>
        <dbReference type="ARBA" id="ARBA00001968"/>
    </source>
</evidence>
<dbReference type="Pfam" id="PF08340">
    <property type="entry name" value="YicC-like_C"/>
    <property type="match status" value="1"/>
</dbReference>
<protein>
    <submittedName>
        <fullName evidence="8">YicC family protein</fullName>
    </submittedName>
</protein>
<sequence>MIKSMTAFARAENTQDELTAIIDIRSYNSKFLDIALYIPRKYMCLEDRIKRFVSDRLSRGRIEIKAQINDASEAAEAFEVNEPKAAAYHNALIQLRNRLNIDTEISLDIMANVAGIIKPVEDTKDIEDCWAVVKDCISEALDELCLMRQKEGDFIARDIANRLDYIEKTVRQISKISDDLLPKCQDRLRERIQALTKGLVELDTGRIAQEAAFLSDRSDISEEIARVASHINQFRSIMNSKESSGRKLIFLLQEFNREFNTMGSKTGNANAAYMIVDIKAELEKIREQVQNVE</sequence>
<accession>A0A8J6N4Y8</accession>
<proteinExistence type="inferred from homology"/>
<evidence type="ECO:0000313" key="9">
    <source>
        <dbReference type="Proteomes" id="UP000603545"/>
    </source>
</evidence>
<gene>
    <name evidence="8" type="ORF">H8E80_02115</name>
</gene>
<evidence type="ECO:0000256" key="3">
    <source>
        <dbReference type="ARBA" id="ARBA00022759"/>
    </source>
</evidence>
<evidence type="ECO:0000313" key="8">
    <source>
        <dbReference type="EMBL" id="MBC8198831.1"/>
    </source>
</evidence>
<evidence type="ECO:0000256" key="4">
    <source>
        <dbReference type="ARBA" id="ARBA00022801"/>
    </source>
</evidence>
<keyword evidence="2" id="KW-0540">Nuclease</keyword>
<keyword evidence="4" id="KW-0378">Hydrolase</keyword>
<feature type="domain" description="Endoribonuclease YicC-like N-terminal" evidence="6">
    <location>
        <begin position="2"/>
        <end position="155"/>
    </location>
</feature>
<dbReference type="NCBIfam" id="TIGR00255">
    <property type="entry name" value="YicC/YloC family endoribonuclease"/>
    <property type="match status" value="1"/>
</dbReference>
<organism evidence="8 9">
    <name type="scientific">Candidatus Desulfaltia bathyphila</name>
    <dbReference type="NCBI Taxonomy" id="2841697"/>
    <lineage>
        <taxon>Bacteria</taxon>
        <taxon>Pseudomonadati</taxon>
        <taxon>Thermodesulfobacteriota</taxon>
        <taxon>Desulfobacteria</taxon>
        <taxon>Desulfobacterales</taxon>
        <taxon>Desulfobacterales incertae sedis</taxon>
        <taxon>Candidatus Desulfaltia</taxon>
    </lineage>
</organism>
<dbReference type="AlphaFoldDB" id="A0A8J6N4Y8"/>
<dbReference type="InterPro" id="IPR005229">
    <property type="entry name" value="YicC/YloC-like"/>
</dbReference>
<dbReference type="Pfam" id="PF03755">
    <property type="entry name" value="YicC-like_N"/>
    <property type="match status" value="1"/>
</dbReference>
<evidence type="ECO:0000256" key="5">
    <source>
        <dbReference type="ARBA" id="ARBA00035648"/>
    </source>
</evidence>
<evidence type="ECO:0000259" key="6">
    <source>
        <dbReference type="Pfam" id="PF03755"/>
    </source>
</evidence>
<reference evidence="8 9" key="1">
    <citation type="submission" date="2020-08" db="EMBL/GenBank/DDBJ databases">
        <title>Bridging the membrane lipid divide: bacteria of the FCB group superphylum have the potential to synthesize archaeal ether lipids.</title>
        <authorList>
            <person name="Villanueva L."/>
            <person name="Von Meijenfeldt F.A.B."/>
            <person name="Westbye A.B."/>
            <person name="Yadav S."/>
            <person name="Hopmans E.C."/>
            <person name="Dutilh B.E."/>
            <person name="Sinninghe Damste J.S."/>
        </authorList>
    </citation>
    <scope>NUCLEOTIDE SEQUENCE [LARGE SCALE GENOMIC DNA]</scope>
    <source>
        <strain evidence="8">NIOZ-UU82</strain>
    </source>
</reference>
<name>A0A8J6N4Y8_9BACT</name>
<dbReference type="EMBL" id="JACNLL010000025">
    <property type="protein sequence ID" value="MBC8198831.1"/>
    <property type="molecule type" value="Genomic_DNA"/>
</dbReference>
<evidence type="ECO:0000256" key="2">
    <source>
        <dbReference type="ARBA" id="ARBA00022722"/>
    </source>
</evidence>
<keyword evidence="3" id="KW-0255">Endonuclease</keyword>
<dbReference type="InterPro" id="IPR013551">
    <property type="entry name" value="YicC-like_C"/>
</dbReference>
<dbReference type="PANTHER" id="PTHR30636:SF3">
    <property type="entry name" value="UPF0701 PROTEIN YICC"/>
    <property type="match status" value="1"/>
</dbReference>
<comment type="caution">
    <text evidence="8">The sequence shown here is derived from an EMBL/GenBank/DDBJ whole genome shotgun (WGS) entry which is preliminary data.</text>
</comment>
<comment type="similarity">
    <text evidence="5">Belongs to the YicC/YloC family.</text>
</comment>
<dbReference type="InterPro" id="IPR013527">
    <property type="entry name" value="YicC-like_N"/>
</dbReference>
<dbReference type="PANTHER" id="PTHR30636">
    <property type="entry name" value="UPF0701 PROTEIN YICC"/>
    <property type="match status" value="1"/>
</dbReference>
<evidence type="ECO:0000259" key="7">
    <source>
        <dbReference type="Pfam" id="PF08340"/>
    </source>
</evidence>
<comment type="cofactor">
    <cofactor evidence="1">
        <name>a divalent metal cation</name>
        <dbReference type="ChEBI" id="CHEBI:60240"/>
    </cofactor>
</comment>
<dbReference type="Proteomes" id="UP000603545">
    <property type="component" value="Unassembled WGS sequence"/>
</dbReference>
<dbReference type="GO" id="GO:0016787">
    <property type="term" value="F:hydrolase activity"/>
    <property type="evidence" value="ECO:0007669"/>
    <property type="project" value="UniProtKB-KW"/>
</dbReference>
<feature type="domain" description="Endoribonuclease YicC-like C-terminal" evidence="7">
    <location>
        <begin position="174"/>
        <end position="293"/>
    </location>
</feature>
<dbReference type="GO" id="GO:0004521">
    <property type="term" value="F:RNA endonuclease activity"/>
    <property type="evidence" value="ECO:0007669"/>
    <property type="project" value="InterPro"/>
</dbReference>